<reference evidence="2 3" key="1">
    <citation type="journal article" date="2023" name="Plants (Basel)">
        <title>Bridging the Gap: Combining Genomics and Transcriptomics Approaches to Understand Stylosanthes scabra, an Orphan Legume from the Brazilian Caatinga.</title>
        <authorList>
            <person name="Ferreira-Neto J.R.C."/>
            <person name="da Silva M.D."/>
            <person name="Binneck E."/>
            <person name="de Melo N.F."/>
            <person name="da Silva R.H."/>
            <person name="de Melo A.L.T.M."/>
            <person name="Pandolfi V."/>
            <person name="Bustamante F.O."/>
            <person name="Brasileiro-Vidal A.C."/>
            <person name="Benko-Iseppon A.M."/>
        </authorList>
    </citation>
    <scope>NUCLEOTIDE SEQUENCE [LARGE SCALE GENOMIC DNA]</scope>
    <source>
        <tissue evidence="2">Leaves</tissue>
    </source>
</reference>
<keyword evidence="3" id="KW-1185">Reference proteome</keyword>
<proteinExistence type="predicted"/>
<organism evidence="2 3">
    <name type="scientific">Stylosanthes scabra</name>
    <dbReference type="NCBI Taxonomy" id="79078"/>
    <lineage>
        <taxon>Eukaryota</taxon>
        <taxon>Viridiplantae</taxon>
        <taxon>Streptophyta</taxon>
        <taxon>Embryophyta</taxon>
        <taxon>Tracheophyta</taxon>
        <taxon>Spermatophyta</taxon>
        <taxon>Magnoliopsida</taxon>
        <taxon>eudicotyledons</taxon>
        <taxon>Gunneridae</taxon>
        <taxon>Pentapetalae</taxon>
        <taxon>rosids</taxon>
        <taxon>fabids</taxon>
        <taxon>Fabales</taxon>
        <taxon>Fabaceae</taxon>
        <taxon>Papilionoideae</taxon>
        <taxon>50 kb inversion clade</taxon>
        <taxon>dalbergioids sensu lato</taxon>
        <taxon>Dalbergieae</taxon>
        <taxon>Pterocarpus clade</taxon>
        <taxon>Stylosanthes</taxon>
    </lineage>
</organism>
<dbReference type="EMBL" id="JASCZI010241683">
    <property type="protein sequence ID" value="MED6204695.1"/>
    <property type="molecule type" value="Genomic_DNA"/>
</dbReference>
<feature type="compositionally biased region" description="Basic and acidic residues" evidence="1">
    <location>
        <begin position="269"/>
        <end position="278"/>
    </location>
</feature>
<evidence type="ECO:0000313" key="2">
    <source>
        <dbReference type="EMBL" id="MED6204695.1"/>
    </source>
</evidence>
<dbReference type="Proteomes" id="UP001341840">
    <property type="component" value="Unassembled WGS sequence"/>
</dbReference>
<evidence type="ECO:0000313" key="3">
    <source>
        <dbReference type="Proteomes" id="UP001341840"/>
    </source>
</evidence>
<sequence>MLSLATVSSFYGSLSDLIIVQTGTVNDYFGTVNDYFDAFFAHAENVGFTNLEILIPFFINGFKIQIHREIFGKQYSSLLDVWLNEQTNPVIQVNLANPDPEIQKSEQVEAEPEFHTQIESAMQEQCHLIQHSRVDSDTKFQEQESENQQSEYEIDEVDPATGPEFTTGTKPQLDSKEKNRSQSQIQEDDESDEKSICHGFNARSTLVAANRPPPKPPNFTEDGSGEQRSLAHEIGCTTPGVGDEGLVASSGAKDGAVAKGKLESTEVEPVKDGVHDSKTTLCKGGERSTASNGAIVNKKPVTLMAATTMTDLQWDTGTCVVR</sequence>
<accession>A0ABU6Y5W6</accession>
<comment type="caution">
    <text evidence="2">The sequence shown here is derived from an EMBL/GenBank/DDBJ whole genome shotgun (WGS) entry which is preliminary data.</text>
</comment>
<evidence type="ECO:0000256" key="1">
    <source>
        <dbReference type="SAM" id="MobiDB-lite"/>
    </source>
</evidence>
<name>A0ABU6Y5W6_9FABA</name>
<feature type="region of interest" description="Disordered" evidence="1">
    <location>
        <begin position="134"/>
        <end position="226"/>
    </location>
</feature>
<protein>
    <submittedName>
        <fullName evidence="2">Uncharacterized protein</fullName>
    </submittedName>
</protein>
<gene>
    <name evidence="2" type="ORF">PIB30_011378</name>
</gene>
<feature type="region of interest" description="Disordered" evidence="1">
    <location>
        <begin position="269"/>
        <end position="289"/>
    </location>
</feature>